<dbReference type="Proteomes" id="UP000825935">
    <property type="component" value="Chromosome 36"/>
</dbReference>
<evidence type="ECO:0000256" key="4">
    <source>
        <dbReference type="ARBA" id="ARBA00022692"/>
    </source>
</evidence>
<comment type="similarity">
    <text evidence="2">Belongs to the cytochrome P450 family.</text>
</comment>
<dbReference type="PANTHER" id="PTHR24282">
    <property type="entry name" value="CYTOCHROME P450 FAMILY MEMBER"/>
    <property type="match status" value="1"/>
</dbReference>
<reference evidence="12" key="1">
    <citation type="submission" date="2021-08" db="EMBL/GenBank/DDBJ databases">
        <title>WGS assembly of Ceratopteris richardii.</title>
        <authorList>
            <person name="Marchant D.B."/>
            <person name="Chen G."/>
            <person name="Jenkins J."/>
            <person name="Shu S."/>
            <person name="Leebens-Mack J."/>
            <person name="Grimwood J."/>
            <person name="Schmutz J."/>
            <person name="Soltis P."/>
            <person name="Soltis D."/>
            <person name="Chen Z.-H."/>
        </authorList>
    </citation>
    <scope>NUCLEOTIDE SEQUENCE</scope>
    <source>
        <strain evidence="12">Whitten #5841</strain>
        <tissue evidence="12">Leaf</tissue>
    </source>
</reference>
<keyword evidence="10" id="KW-0472">Membrane</keyword>
<evidence type="ECO:0000256" key="10">
    <source>
        <dbReference type="ARBA" id="ARBA00023136"/>
    </source>
</evidence>
<proteinExistence type="inferred from homology"/>
<evidence type="ECO:0000256" key="5">
    <source>
        <dbReference type="ARBA" id="ARBA00022723"/>
    </source>
</evidence>
<comment type="cofactor">
    <cofactor evidence="11">
        <name>heme</name>
        <dbReference type="ChEBI" id="CHEBI:30413"/>
    </cofactor>
</comment>
<keyword evidence="6" id="KW-1133">Transmembrane helix</keyword>
<dbReference type="Pfam" id="PF00067">
    <property type="entry name" value="p450"/>
    <property type="match status" value="1"/>
</dbReference>
<dbReference type="SUPFAM" id="SSF48264">
    <property type="entry name" value="Cytochrome P450"/>
    <property type="match status" value="1"/>
</dbReference>
<gene>
    <name evidence="12" type="ORF">KP509_36G007200</name>
</gene>
<dbReference type="InterPro" id="IPR001128">
    <property type="entry name" value="Cyt_P450"/>
</dbReference>
<dbReference type="PRINTS" id="PR00463">
    <property type="entry name" value="EP450I"/>
</dbReference>
<evidence type="ECO:0000313" key="12">
    <source>
        <dbReference type="EMBL" id="KAH7280641.1"/>
    </source>
</evidence>
<keyword evidence="3 11" id="KW-0349">Heme</keyword>
<dbReference type="Gene3D" id="1.10.630.10">
    <property type="entry name" value="Cytochrome P450"/>
    <property type="match status" value="1"/>
</dbReference>
<dbReference type="InterPro" id="IPR002401">
    <property type="entry name" value="Cyt_P450_E_grp-I"/>
</dbReference>
<name>A0A8T2QBN2_CERRI</name>
<dbReference type="PANTHER" id="PTHR24282:SF211">
    <property type="entry name" value="CYTOCHROME P450-RELATED"/>
    <property type="match status" value="1"/>
</dbReference>
<keyword evidence="9" id="KW-0503">Monooxygenase</keyword>
<dbReference type="InterPro" id="IPR050665">
    <property type="entry name" value="Cytochrome_P450_Monooxygen"/>
</dbReference>
<dbReference type="GO" id="GO:0016705">
    <property type="term" value="F:oxidoreductase activity, acting on paired donors, with incorporation or reduction of molecular oxygen"/>
    <property type="evidence" value="ECO:0007669"/>
    <property type="project" value="InterPro"/>
</dbReference>
<dbReference type="GO" id="GO:0016020">
    <property type="term" value="C:membrane"/>
    <property type="evidence" value="ECO:0007669"/>
    <property type="project" value="UniProtKB-SubCell"/>
</dbReference>
<comment type="caution">
    <text evidence="12">The sequence shown here is derived from an EMBL/GenBank/DDBJ whole genome shotgun (WGS) entry which is preliminary data.</text>
</comment>
<evidence type="ECO:0000313" key="13">
    <source>
        <dbReference type="Proteomes" id="UP000825935"/>
    </source>
</evidence>
<evidence type="ECO:0000256" key="1">
    <source>
        <dbReference type="ARBA" id="ARBA00004370"/>
    </source>
</evidence>
<dbReference type="AlphaFoldDB" id="A0A8T2QBN2"/>
<dbReference type="OMA" id="WYLASIF"/>
<evidence type="ECO:0000256" key="8">
    <source>
        <dbReference type="ARBA" id="ARBA00023004"/>
    </source>
</evidence>
<dbReference type="OrthoDB" id="1470350at2759"/>
<dbReference type="GO" id="GO:0004497">
    <property type="term" value="F:monooxygenase activity"/>
    <property type="evidence" value="ECO:0007669"/>
    <property type="project" value="UniProtKB-KW"/>
</dbReference>
<evidence type="ECO:0000256" key="9">
    <source>
        <dbReference type="ARBA" id="ARBA00023033"/>
    </source>
</evidence>
<sequence length="538" mass="61356">MQMFNSYVMGIHWRVWVAVLPCTIAFFQLLRAFIRFFDFVWWTPKQHAVVAHKQGIRGPPNQVLLGNVMEIKRLRESVPDDLRAFRHDLTLQQLLPDNVLWTKLYGKIHLIWWGTDAHIVLTDMDMLKEVFSSKHMLSLGKPMLLTRFLQPVTGIGLVVANGETWSHERRVIGPAFHSDKLKGFVQTMVNLTLNMSESWVQTLSKHGEGEIEIEGSMNELTSDIIAHTQFGSSYKRGRIIFQLLEELKEFINKYGHLLIIPGVRYLPIPAFMRLRKMTTIVETSIQEIIMERRAAVKAGKKSSYGADLLGLMLSECERIGEDKKQPLLTMQQLVDECKTFFFAGHETTAQLLTWALLLLAHDLTWQERARTEILNFCKGKLPDFDSISRMKTVEMIIYETLRLFAPASSIVRSALCDMKIGDLYVKKGMCFWIPIAAIHLDPELWGGSVYEFNPGRFADGISKAAKHPMAFMPFAHGPRNCIGQNFALIEAKAVLAVLLTKFSFTPSPSYRHSPHLMITTRPKYGAPIIVKRVSSSQH</sequence>
<evidence type="ECO:0008006" key="14">
    <source>
        <dbReference type="Google" id="ProtNLM"/>
    </source>
</evidence>
<feature type="binding site" description="axial binding residue" evidence="11">
    <location>
        <position position="481"/>
    </location>
    <ligand>
        <name>heme</name>
        <dbReference type="ChEBI" id="CHEBI:30413"/>
    </ligand>
    <ligandPart>
        <name>Fe</name>
        <dbReference type="ChEBI" id="CHEBI:18248"/>
    </ligandPart>
</feature>
<evidence type="ECO:0000256" key="6">
    <source>
        <dbReference type="ARBA" id="ARBA00022989"/>
    </source>
</evidence>
<keyword evidence="13" id="KW-1185">Reference proteome</keyword>
<keyword evidence="4" id="KW-0812">Transmembrane</keyword>
<accession>A0A8T2QBN2</accession>
<dbReference type="GO" id="GO:0005506">
    <property type="term" value="F:iron ion binding"/>
    <property type="evidence" value="ECO:0007669"/>
    <property type="project" value="InterPro"/>
</dbReference>
<evidence type="ECO:0000256" key="7">
    <source>
        <dbReference type="ARBA" id="ARBA00023002"/>
    </source>
</evidence>
<protein>
    <recommendedName>
        <fullName evidence="14">Cytochrome P450</fullName>
    </recommendedName>
</protein>
<evidence type="ECO:0000256" key="2">
    <source>
        <dbReference type="ARBA" id="ARBA00010617"/>
    </source>
</evidence>
<dbReference type="PRINTS" id="PR00385">
    <property type="entry name" value="P450"/>
</dbReference>
<dbReference type="InterPro" id="IPR036396">
    <property type="entry name" value="Cyt_P450_sf"/>
</dbReference>
<keyword evidence="8 11" id="KW-0408">Iron</keyword>
<keyword evidence="5 11" id="KW-0479">Metal-binding</keyword>
<dbReference type="GO" id="GO:0020037">
    <property type="term" value="F:heme binding"/>
    <property type="evidence" value="ECO:0007669"/>
    <property type="project" value="InterPro"/>
</dbReference>
<evidence type="ECO:0000256" key="11">
    <source>
        <dbReference type="PIRSR" id="PIRSR602401-1"/>
    </source>
</evidence>
<evidence type="ECO:0000256" key="3">
    <source>
        <dbReference type="ARBA" id="ARBA00022617"/>
    </source>
</evidence>
<comment type="subcellular location">
    <subcellularLocation>
        <location evidence="1">Membrane</location>
    </subcellularLocation>
</comment>
<organism evidence="12 13">
    <name type="scientific">Ceratopteris richardii</name>
    <name type="common">Triangle waterfern</name>
    <dbReference type="NCBI Taxonomy" id="49495"/>
    <lineage>
        <taxon>Eukaryota</taxon>
        <taxon>Viridiplantae</taxon>
        <taxon>Streptophyta</taxon>
        <taxon>Embryophyta</taxon>
        <taxon>Tracheophyta</taxon>
        <taxon>Polypodiopsida</taxon>
        <taxon>Polypodiidae</taxon>
        <taxon>Polypodiales</taxon>
        <taxon>Pteridineae</taxon>
        <taxon>Pteridaceae</taxon>
        <taxon>Parkerioideae</taxon>
        <taxon>Ceratopteris</taxon>
    </lineage>
</organism>
<keyword evidence="7" id="KW-0560">Oxidoreductase</keyword>
<dbReference type="EMBL" id="CM035441">
    <property type="protein sequence ID" value="KAH7280641.1"/>
    <property type="molecule type" value="Genomic_DNA"/>
</dbReference>